<accession>A0ABM5L4F2</accession>
<dbReference type="RefSeq" id="XP_050517310.1">
    <property type="nucleotide sequence ID" value="XM_050661353.1"/>
</dbReference>
<evidence type="ECO:0008006" key="3">
    <source>
        <dbReference type="Google" id="ProtNLM"/>
    </source>
</evidence>
<dbReference type="Proteomes" id="UP001652700">
    <property type="component" value="Unplaced"/>
</dbReference>
<evidence type="ECO:0000313" key="2">
    <source>
        <dbReference type="Proteomes" id="UP001652700"/>
    </source>
</evidence>
<reference evidence="1" key="1">
    <citation type="submission" date="2025-05" db="UniProtKB">
        <authorList>
            <consortium name="EnsemblMetazoa"/>
        </authorList>
    </citation>
    <scope>IDENTIFICATION</scope>
</reference>
<name>A0ABM5L4F2_DIAVI</name>
<dbReference type="GeneID" id="126891979"/>
<evidence type="ECO:0000313" key="1">
    <source>
        <dbReference type="EnsemblMetazoa" id="XP_050517310.1"/>
    </source>
</evidence>
<keyword evidence="2" id="KW-1185">Reference proteome</keyword>
<protein>
    <recommendedName>
        <fullName evidence="3">Nuclease HARBI1</fullName>
    </recommendedName>
</protein>
<sequence length="230" mass="26523">MGEHHINVARIVGMVVDLAEPLLDLADLFPAERRDITRNENYYEETIPNYTNTQFQEHFRMSRETFEVLLQQVQQFVEVEGTRIPLRKKLLFALWTISKQDSFLAAGDRFGLAKSSGHGIFIEMVRVIGRMCQTYINWPNLEAQMRIANVFEHRSRGIPGIIGAIDGCHIQIKQPEGNAIDYYNRKGTHSVILQGEIEDQQENNVVENNEPILQGAEMKRRELVNLCNRQ</sequence>
<organism evidence="1 2">
    <name type="scientific">Diabrotica virgifera virgifera</name>
    <name type="common">western corn rootworm</name>
    <dbReference type="NCBI Taxonomy" id="50390"/>
    <lineage>
        <taxon>Eukaryota</taxon>
        <taxon>Metazoa</taxon>
        <taxon>Ecdysozoa</taxon>
        <taxon>Arthropoda</taxon>
        <taxon>Hexapoda</taxon>
        <taxon>Insecta</taxon>
        <taxon>Pterygota</taxon>
        <taxon>Neoptera</taxon>
        <taxon>Endopterygota</taxon>
        <taxon>Coleoptera</taxon>
        <taxon>Polyphaga</taxon>
        <taxon>Cucujiformia</taxon>
        <taxon>Chrysomeloidea</taxon>
        <taxon>Chrysomelidae</taxon>
        <taxon>Galerucinae</taxon>
        <taxon>Diabroticina</taxon>
        <taxon>Diabroticites</taxon>
        <taxon>Diabrotica</taxon>
    </lineage>
</organism>
<proteinExistence type="predicted"/>
<dbReference type="EnsemblMetazoa" id="XM_050661353.1">
    <property type="protein sequence ID" value="XP_050517310.1"/>
    <property type="gene ID" value="LOC126891979"/>
</dbReference>